<name>A0A150GT26_GONPE</name>
<evidence type="ECO:0000313" key="3">
    <source>
        <dbReference type="Proteomes" id="UP000075714"/>
    </source>
</evidence>
<sequence length="472" mass="48662">MSPLSSPSAAQRFQRALNVDSVNVELPPIKELDVQPDPVRVESVLSRRASSRRGAATPLGVIPLPNFADDSRRQWQQFMAASRTTEVTNVSGSQRSGRGGKAEDTDSRPYTELDDRALADISERIRRANEGAAGGAVAAPVITFEQLYASNTETDDEAMARRAAERKARWQQKQGGAAASAAPSGPPARPAAPAPAAPEASSSRRQRLASVPPEAAQDAQRVTVPPPVTLKPRDRPSLDPSNPFARGLIAGASAPAQPVPSSSGSPQTGSKAGRGGAGASRLASPLQSEDDAPSSSSGGAASLRALGSPRDSFAEQDGRAAAAGALSVSERLQRGASISGARSGLGGRMVDLEHLGQRHLDPSSSPGTGGTGLCSHELSDFADSDDESDPVATSGRSGGILSGGDEQRQRPGRAFASTASGGEQQLQMGSEESGSAVTSRLRRAVGSGPLRTPDASDPSLTRLMRRPSPSPQ</sequence>
<feature type="compositionally biased region" description="Acidic residues" evidence="1">
    <location>
        <begin position="380"/>
        <end position="389"/>
    </location>
</feature>
<feature type="region of interest" description="Disordered" evidence="1">
    <location>
        <begin position="154"/>
        <end position="472"/>
    </location>
</feature>
<evidence type="ECO:0000313" key="2">
    <source>
        <dbReference type="EMBL" id="KXZ53019.1"/>
    </source>
</evidence>
<keyword evidence="3" id="KW-1185">Reference proteome</keyword>
<protein>
    <submittedName>
        <fullName evidence="2">Uncharacterized protein</fullName>
    </submittedName>
</protein>
<dbReference type="AlphaFoldDB" id="A0A150GT26"/>
<feature type="compositionally biased region" description="Low complexity" evidence="1">
    <location>
        <begin position="250"/>
        <end position="271"/>
    </location>
</feature>
<proteinExistence type="predicted"/>
<feature type="compositionally biased region" description="Polar residues" evidence="1">
    <location>
        <begin position="81"/>
        <end position="96"/>
    </location>
</feature>
<dbReference type="Proteomes" id="UP000075714">
    <property type="component" value="Unassembled WGS sequence"/>
</dbReference>
<dbReference type="EMBL" id="LSYV01000009">
    <property type="protein sequence ID" value="KXZ53019.1"/>
    <property type="molecule type" value="Genomic_DNA"/>
</dbReference>
<comment type="caution">
    <text evidence="2">The sequence shown here is derived from an EMBL/GenBank/DDBJ whole genome shotgun (WGS) entry which is preliminary data.</text>
</comment>
<accession>A0A150GT26</accession>
<organism evidence="2 3">
    <name type="scientific">Gonium pectorale</name>
    <name type="common">Green alga</name>
    <dbReference type="NCBI Taxonomy" id="33097"/>
    <lineage>
        <taxon>Eukaryota</taxon>
        <taxon>Viridiplantae</taxon>
        <taxon>Chlorophyta</taxon>
        <taxon>core chlorophytes</taxon>
        <taxon>Chlorophyceae</taxon>
        <taxon>CS clade</taxon>
        <taxon>Chlamydomonadales</taxon>
        <taxon>Volvocaceae</taxon>
        <taxon>Gonium</taxon>
    </lineage>
</organism>
<feature type="compositionally biased region" description="Basic and acidic residues" evidence="1">
    <location>
        <begin position="158"/>
        <end position="168"/>
    </location>
</feature>
<gene>
    <name evidence="2" type="ORF">GPECTOR_8g387</name>
</gene>
<feature type="compositionally biased region" description="Basic and acidic residues" evidence="1">
    <location>
        <begin position="350"/>
        <end position="361"/>
    </location>
</feature>
<feature type="compositionally biased region" description="Basic and acidic residues" evidence="1">
    <location>
        <begin position="100"/>
        <end position="115"/>
    </location>
</feature>
<feature type="compositionally biased region" description="Low complexity" evidence="1">
    <location>
        <begin position="294"/>
        <end position="308"/>
    </location>
</feature>
<reference evidence="3" key="1">
    <citation type="journal article" date="2016" name="Nat. Commun.">
        <title>The Gonium pectorale genome demonstrates co-option of cell cycle regulation during the evolution of multicellularity.</title>
        <authorList>
            <person name="Hanschen E.R."/>
            <person name="Marriage T.N."/>
            <person name="Ferris P.J."/>
            <person name="Hamaji T."/>
            <person name="Toyoda A."/>
            <person name="Fujiyama A."/>
            <person name="Neme R."/>
            <person name="Noguchi H."/>
            <person name="Minakuchi Y."/>
            <person name="Suzuki M."/>
            <person name="Kawai-Toyooka H."/>
            <person name="Smith D.R."/>
            <person name="Sparks H."/>
            <person name="Anderson J."/>
            <person name="Bakaric R."/>
            <person name="Luria V."/>
            <person name="Karger A."/>
            <person name="Kirschner M.W."/>
            <person name="Durand P.M."/>
            <person name="Michod R.E."/>
            <person name="Nozaki H."/>
            <person name="Olson B.J."/>
        </authorList>
    </citation>
    <scope>NUCLEOTIDE SEQUENCE [LARGE SCALE GENOMIC DNA]</scope>
    <source>
        <strain evidence="3">NIES-2863</strain>
    </source>
</reference>
<evidence type="ECO:0000256" key="1">
    <source>
        <dbReference type="SAM" id="MobiDB-lite"/>
    </source>
</evidence>
<feature type="compositionally biased region" description="Polar residues" evidence="1">
    <location>
        <begin position="417"/>
        <end position="438"/>
    </location>
</feature>
<feature type="region of interest" description="Disordered" evidence="1">
    <location>
        <begin position="81"/>
        <end position="115"/>
    </location>
</feature>
<feature type="compositionally biased region" description="Pro residues" evidence="1">
    <location>
        <begin position="184"/>
        <end position="196"/>
    </location>
</feature>
<dbReference type="OrthoDB" id="552235at2759"/>